<protein>
    <submittedName>
        <fullName evidence="2">Uncharacterized protein</fullName>
    </submittedName>
</protein>
<evidence type="ECO:0000313" key="2">
    <source>
        <dbReference type="EMBL" id="GIT94472.1"/>
    </source>
</evidence>
<sequence>MPDVKVATCCYCQRRTVLRATARDGHALACGSCGAPLTKLKALKPAAAQAAASHEPVPHPVPMRPKKKRKKPKKRKNPWQKLVKDVWDEIEDIFD</sequence>
<organism evidence="2 3">
    <name type="scientific">Jannaschia pagri</name>
    <dbReference type="NCBI Taxonomy" id="2829797"/>
    <lineage>
        <taxon>Bacteria</taxon>
        <taxon>Pseudomonadati</taxon>
        <taxon>Pseudomonadota</taxon>
        <taxon>Alphaproteobacteria</taxon>
        <taxon>Rhodobacterales</taxon>
        <taxon>Roseobacteraceae</taxon>
        <taxon>Jannaschia</taxon>
    </lineage>
</organism>
<keyword evidence="3" id="KW-1185">Reference proteome</keyword>
<accession>A0ABQ4NJB7</accession>
<dbReference type="EMBL" id="BPFH01000002">
    <property type="protein sequence ID" value="GIT94472.1"/>
    <property type="molecule type" value="Genomic_DNA"/>
</dbReference>
<name>A0ABQ4NJB7_9RHOB</name>
<feature type="compositionally biased region" description="Basic residues" evidence="1">
    <location>
        <begin position="64"/>
        <end position="78"/>
    </location>
</feature>
<evidence type="ECO:0000256" key="1">
    <source>
        <dbReference type="SAM" id="MobiDB-lite"/>
    </source>
</evidence>
<feature type="region of interest" description="Disordered" evidence="1">
    <location>
        <begin position="47"/>
        <end position="80"/>
    </location>
</feature>
<proteinExistence type="predicted"/>
<gene>
    <name evidence="2" type="ORF">JANAI62_10950</name>
</gene>
<dbReference type="Proteomes" id="UP000786693">
    <property type="component" value="Unassembled WGS sequence"/>
</dbReference>
<evidence type="ECO:0000313" key="3">
    <source>
        <dbReference type="Proteomes" id="UP000786693"/>
    </source>
</evidence>
<comment type="caution">
    <text evidence="2">The sequence shown here is derived from an EMBL/GenBank/DDBJ whole genome shotgun (WGS) entry which is preliminary data.</text>
</comment>
<reference evidence="2 3" key="1">
    <citation type="submission" date="2021-05" db="EMBL/GenBank/DDBJ databases">
        <title>Bacteria Genome sequencing.</title>
        <authorList>
            <person name="Takabe Y."/>
            <person name="Nakajima Y."/>
            <person name="Suzuki S."/>
            <person name="Shiozaki T."/>
        </authorList>
    </citation>
    <scope>NUCLEOTIDE SEQUENCE [LARGE SCALE GENOMIC DNA]</scope>
    <source>
        <strain evidence="2 3">AI_62</strain>
    </source>
</reference>
<dbReference type="RefSeq" id="WP_220748006.1">
    <property type="nucleotide sequence ID" value="NZ_BPFH01000002.1"/>
</dbReference>